<keyword evidence="3" id="KW-1133">Transmembrane helix</keyword>
<feature type="compositionally biased region" description="Low complexity" evidence="2">
    <location>
        <begin position="968"/>
        <end position="984"/>
    </location>
</feature>
<dbReference type="RefSeq" id="WP_069995451.1">
    <property type="nucleotide sequence ID" value="NZ_FMPG01000002.1"/>
</dbReference>
<dbReference type="InterPro" id="IPR015943">
    <property type="entry name" value="WD40/YVTN_repeat-like_dom_sf"/>
</dbReference>
<organism evidence="7 10">
    <name type="scientific">Staphylococcus caeli</name>
    <dbReference type="NCBI Taxonomy" id="2201815"/>
    <lineage>
        <taxon>Bacteria</taxon>
        <taxon>Bacillati</taxon>
        <taxon>Bacillota</taxon>
        <taxon>Bacilli</taxon>
        <taxon>Bacillales</taxon>
        <taxon>Staphylococcaceae</taxon>
        <taxon>Staphylococcus</taxon>
    </lineage>
</organism>
<feature type="compositionally biased region" description="Polar residues" evidence="2">
    <location>
        <begin position="173"/>
        <end position="183"/>
    </location>
</feature>
<feature type="compositionally biased region" description="Low complexity" evidence="2">
    <location>
        <begin position="120"/>
        <end position="129"/>
    </location>
</feature>
<keyword evidence="7" id="KW-0396">Initiation factor</keyword>
<dbReference type="Gene3D" id="2.130.10.10">
    <property type="entry name" value="YVTN repeat-like/Quinoprotein amine dehydrogenase"/>
    <property type="match status" value="1"/>
</dbReference>
<feature type="transmembrane region" description="Helical" evidence="3">
    <location>
        <begin position="1004"/>
        <end position="1020"/>
    </location>
</feature>
<dbReference type="InterPro" id="IPR055188">
    <property type="entry name" value="Choice_anch_I"/>
</dbReference>
<keyword evidence="3" id="KW-0812">Transmembrane</keyword>
<accession>A0A1D4LKC5</accession>
<feature type="compositionally biased region" description="Polar residues" evidence="2">
    <location>
        <begin position="266"/>
        <end position="276"/>
    </location>
</feature>
<keyword evidence="1 4" id="KW-0732">Signal</keyword>
<dbReference type="InterPro" id="IPR005877">
    <property type="entry name" value="YSIRK_signal_dom"/>
</dbReference>
<feature type="region of interest" description="Disordered" evidence="2">
    <location>
        <begin position="967"/>
        <end position="1001"/>
    </location>
</feature>
<feature type="compositionally biased region" description="Basic and acidic residues" evidence="2">
    <location>
        <begin position="295"/>
        <end position="305"/>
    </location>
</feature>
<evidence type="ECO:0000256" key="1">
    <source>
        <dbReference type="ARBA" id="ARBA00022729"/>
    </source>
</evidence>
<feature type="compositionally biased region" description="Basic and acidic residues" evidence="2">
    <location>
        <begin position="130"/>
        <end position="142"/>
    </location>
</feature>
<keyword evidence="7" id="KW-0808">Transferase</keyword>
<feature type="compositionally biased region" description="Polar residues" evidence="2">
    <location>
        <begin position="191"/>
        <end position="204"/>
    </location>
</feature>
<keyword evidence="9" id="KW-1185">Reference proteome</keyword>
<keyword evidence="3" id="KW-0472">Membrane</keyword>
<reference evidence="8 9" key="2">
    <citation type="submission" date="2016-09" db="EMBL/GenBank/DDBJ databases">
        <authorList>
            <consortium name="Pathogen Informatics"/>
            <person name="Sun Q."/>
            <person name="Inoue M."/>
        </authorList>
    </citation>
    <scope>NUCLEOTIDE SEQUENCE [LARGE SCALE GENOMIC DNA]</scope>
    <source>
        <strain evidence="8 9">82C</strain>
    </source>
</reference>
<feature type="compositionally biased region" description="Low complexity" evidence="2">
    <location>
        <begin position="78"/>
        <end position="89"/>
    </location>
</feature>
<feature type="compositionally biased region" description="Basic and acidic residues" evidence="2">
    <location>
        <begin position="158"/>
        <end position="167"/>
    </location>
</feature>
<feature type="compositionally biased region" description="Low complexity" evidence="2">
    <location>
        <begin position="306"/>
        <end position="320"/>
    </location>
</feature>
<feature type="region of interest" description="Disordered" evidence="2">
    <location>
        <begin position="295"/>
        <end position="345"/>
    </location>
</feature>
<dbReference type="NCBIfam" id="TIGR01168">
    <property type="entry name" value="YSIRK_signal"/>
    <property type="match status" value="1"/>
</dbReference>
<evidence type="ECO:0000259" key="5">
    <source>
        <dbReference type="Pfam" id="PF04650"/>
    </source>
</evidence>
<feature type="domain" description="Choice-of-anchor I" evidence="6">
    <location>
        <begin position="348"/>
        <end position="835"/>
    </location>
</feature>
<dbReference type="Proteomes" id="UP000095412">
    <property type="component" value="Unassembled WGS sequence"/>
</dbReference>
<evidence type="ECO:0000313" key="7">
    <source>
        <dbReference type="EMBL" id="SCS66216.1"/>
    </source>
</evidence>
<dbReference type="PANTHER" id="PTHR46928">
    <property type="entry name" value="MESENCHYME-SPECIFIC CELL SURFACE GLYCOPROTEIN"/>
    <property type="match status" value="1"/>
</dbReference>
<dbReference type="AlphaFoldDB" id="A0A1D4LKC5"/>
<dbReference type="PANTHER" id="PTHR46928:SF1">
    <property type="entry name" value="MESENCHYME-SPECIFIC CELL SURFACE GLYCOPROTEIN"/>
    <property type="match status" value="1"/>
</dbReference>
<evidence type="ECO:0000313" key="8">
    <source>
        <dbReference type="EMBL" id="SCS86675.1"/>
    </source>
</evidence>
<feature type="compositionally biased region" description="Polar residues" evidence="2">
    <location>
        <begin position="241"/>
        <end position="258"/>
    </location>
</feature>
<evidence type="ECO:0000313" key="10">
    <source>
        <dbReference type="Proteomes" id="UP000095768"/>
    </source>
</evidence>
<dbReference type="OrthoDB" id="9801679at2"/>
<dbReference type="EMBL" id="FMPG01000002">
    <property type="protein sequence ID" value="SCS66216.1"/>
    <property type="molecule type" value="Genomic_DNA"/>
</dbReference>
<reference evidence="7 10" key="1">
    <citation type="submission" date="2016-09" db="EMBL/GenBank/DDBJ databases">
        <authorList>
            <consortium name="Pathogen Informatics"/>
        </authorList>
    </citation>
    <scope>NUCLEOTIDE SEQUENCE [LARGE SCALE GENOMIC DNA]</scope>
    <source>
        <strain evidence="7 10">82B</strain>
    </source>
</reference>
<feature type="compositionally biased region" description="Polar residues" evidence="2">
    <location>
        <begin position="885"/>
        <end position="910"/>
    </location>
</feature>
<dbReference type="GO" id="GO:0016740">
    <property type="term" value="F:transferase activity"/>
    <property type="evidence" value="ECO:0007669"/>
    <property type="project" value="UniProtKB-KW"/>
</dbReference>
<dbReference type="NCBIfam" id="NF038117">
    <property type="entry name" value="choice_anch_I"/>
    <property type="match status" value="1"/>
</dbReference>
<name>A0A1D4LKC5_9STAP</name>
<feature type="compositionally biased region" description="Low complexity" evidence="2">
    <location>
        <begin position="866"/>
        <end position="876"/>
    </location>
</feature>
<dbReference type="Pfam" id="PF22494">
    <property type="entry name" value="choice_anch_I"/>
    <property type="match status" value="1"/>
</dbReference>
<feature type="domain" description="YSIRK Gram-positive signal peptide" evidence="5">
    <location>
        <begin position="6"/>
        <end position="31"/>
    </location>
</feature>
<feature type="region of interest" description="Disordered" evidence="2">
    <location>
        <begin position="835"/>
        <end position="910"/>
    </location>
</feature>
<feature type="compositionally biased region" description="Polar residues" evidence="2">
    <location>
        <begin position="985"/>
        <end position="1001"/>
    </location>
</feature>
<feature type="compositionally biased region" description="Low complexity" evidence="2">
    <location>
        <begin position="845"/>
        <end position="854"/>
    </location>
</feature>
<protein>
    <submittedName>
        <fullName evidence="7">Transcription initiation factor TFIID, subunit TAF12 (Also component of histone acetyltransferase SAGA)</fullName>
    </submittedName>
</protein>
<gene>
    <name evidence="7" type="ORF">SAMEA2297795_00924</name>
    <name evidence="8" type="ORF">SAMEA2297796_01279</name>
</gene>
<keyword evidence="7" id="KW-0648">Protein biosynthesis</keyword>
<feature type="compositionally biased region" description="Polar residues" evidence="2">
    <location>
        <begin position="108"/>
        <end position="119"/>
    </location>
</feature>
<evidence type="ECO:0000256" key="3">
    <source>
        <dbReference type="SAM" id="Phobius"/>
    </source>
</evidence>
<dbReference type="InterPro" id="IPR052956">
    <property type="entry name" value="Mesenchyme-surface_protein"/>
</dbReference>
<dbReference type="Pfam" id="PF04650">
    <property type="entry name" value="YSIRK_signal"/>
    <property type="match status" value="1"/>
</dbReference>
<feature type="compositionally biased region" description="Low complexity" evidence="2">
    <location>
        <begin position="205"/>
        <end position="223"/>
    </location>
</feature>
<dbReference type="GO" id="GO:0003743">
    <property type="term" value="F:translation initiation factor activity"/>
    <property type="evidence" value="ECO:0007669"/>
    <property type="project" value="UniProtKB-KW"/>
</dbReference>
<evidence type="ECO:0000256" key="2">
    <source>
        <dbReference type="SAM" id="MobiDB-lite"/>
    </source>
</evidence>
<sequence length="1028" mass="113209">MFKHIKKNTRYSIRTSAMGAASIVIGTCLFVSAHNDASADEISSTQKQQSTNTIETSNNENAVDQTAESSNIERQHVTQSQNQNTSDNQLEQQETKVANTPKEEIVSDSKNVQQETDTQATANKNNTKNISDKNNETNKPKNNDANLTNEPSIDPEFSVDKQKEEQPVKSTPEKPTTPEQSNNEKSRLHKQANSNESETTQTDDNVTSNQQKQTTKTTNDTNQPSNSVKKRTNNEAIQAEAPTSEQAVASTPNESQNNKNEEIHTNKTSFNKNLNTKKIETLSTKERKQLYNKIQKDAAKQDKAPKATLSNVSSNSTTSNKTRKTSDKSSLSINHSGRYESGSNFGKGGTEIVKYNTKNGYAYSINGDKEALDILDIKNTKNKKINLVKRIYLQDAGIASGDLTSVAVHPSGKYIALSAPAKDKTQPGHVVFYTEDGKYLSNLTIGSLPDMLTFTKDGKHLLVANEGEPSDDYKTNPEGSVSIIDTSGDPAHLKSKNVRTASLTKAHINDSIRKLGPNKDDAYLNLEPEFIAVDKSGKYAYITIQESSAIAKLDIKEGEFTKVQGLPYKDHSLPENAMDPSDKDGKKELRTVPVLGMLQPDTITSYEHNGETYLLIANEGDSQDYDGYSEEVRVKDIKEDIELDAKYYKGYTQAELDELVANGLFDDDQLGRLKVTTSHKFRDENGKYKALVSFGGRSFSIVKGSDLSLVYDSGKDIEERIKDILPERFNANYEDYNYIEVDGRSDDKGPEVESIEVGAVGDKTYAFVGLERTGGIMIYDITDPTYPEFVKYVYDPENKDISPEGVTFIPAEDSPNGKAMLIVSYELSGTTSTYTLDDLSETDQPDSNNPNGDNGENEGHHDNGNHNENGSNNSNNGHHENNPDMPNSGQDTDSETPHNANNNHGQMTDTEFNNWVNQTDDVHGQSEQPIDAEFNNWVNQAHTDSNIAQSSTTASTNMTHQNAIQHQAAMSSNAASDNASSSKSGQQLNNANQLPDTGKTPNQAPIWSTLILGACLLLIGRKQKTKTK</sequence>
<proteinExistence type="predicted"/>
<dbReference type="SUPFAM" id="SSF75011">
    <property type="entry name" value="3-carboxy-cis,cis-mucoante lactonizing enzyme"/>
    <property type="match status" value="1"/>
</dbReference>
<dbReference type="Proteomes" id="UP000095768">
    <property type="component" value="Unassembled WGS sequence"/>
</dbReference>
<feature type="chain" id="PRO_5039715183" evidence="4">
    <location>
        <begin position="34"/>
        <end position="1028"/>
    </location>
</feature>
<evidence type="ECO:0000313" key="9">
    <source>
        <dbReference type="Proteomes" id="UP000095412"/>
    </source>
</evidence>
<evidence type="ECO:0000256" key="4">
    <source>
        <dbReference type="SAM" id="SignalP"/>
    </source>
</evidence>
<feature type="region of interest" description="Disordered" evidence="2">
    <location>
        <begin position="41"/>
        <end position="281"/>
    </location>
</feature>
<dbReference type="EMBL" id="FMPI01000007">
    <property type="protein sequence ID" value="SCS86675.1"/>
    <property type="molecule type" value="Genomic_DNA"/>
</dbReference>
<feature type="compositionally biased region" description="Low complexity" evidence="2">
    <location>
        <begin position="50"/>
        <end position="61"/>
    </location>
</feature>
<feature type="signal peptide" evidence="4">
    <location>
        <begin position="1"/>
        <end position="33"/>
    </location>
</feature>
<evidence type="ECO:0000259" key="6">
    <source>
        <dbReference type="Pfam" id="PF22494"/>
    </source>
</evidence>